<accession>T1GKR1</accession>
<organism evidence="1 2">
    <name type="scientific">Megaselia scalaris</name>
    <name type="common">Humpbacked fly</name>
    <name type="synonym">Phora scalaris</name>
    <dbReference type="NCBI Taxonomy" id="36166"/>
    <lineage>
        <taxon>Eukaryota</taxon>
        <taxon>Metazoa</taxon>
        <taxon>Ecdysozoa</taxon>
        <taxon>Arthropoda</taxon>
        <taxon>Hexapoda</taxon>
        <taxon>Insecta</taxon>
        <taxon>Pterygota</taxon>
        <taxon>Neoptera</taxon>
        <taxon>Endopterygota</taxon>
        <taxon>Diptera</taxon>
        <taxon>Brachycera</taxon>
        <taxon>Muscomorpha</taxon>
        <taxon>Platypezoidea</taxon>
        <taxon>Phoridae</taxon>
        <taxon>Megaseliini</taxon>
        <taxon>Megaselia</taxon>
    </lineage>
</organism>
<evidence type="ECO:0000313" key="2">
    <source>
        <dbReference type="Proteomes" id="UP000015102"/>
    </source>
</evidence>
<proteinExistence type="predicted"/>
<dbReference type="EMBL" id="CAQQ02099594">
    <property type="status" value="NOT_ANNOTATED_CDS"/>
    <property type="molecule type" value="Genomic_DNA"/>
</dbReference>
<dbReference type="HOGENOM" id="CLU_1909068_0_0_1"/>
<sequence length="133" mass="15630">MSCDLYKPCIFVCYENPRVKDWFMMSSPIPTLLLCLTYAYIKSVALHTEFQRSKLASIKLIFQTMRKQHRRGCSLQKTLFEWHSIYLIINYKRRLYSLNVESAPLKSATDHGKNGKRIKLIVPYGKDSIYKIS</sequence>
<dbReference type="Proteomes" id="UP000015102">
    <property type="component" value="Unassembled WGS sequence"/>
</dbReference>
<reference evidence="2" key="1">
    <citation type="submission" date="2013-02" db="EMBL/GenBank/DDBJ databases">
        <authorList>
            <person name="Hughes D."/>
        </authorList>
    </citation>
    <scope>NUCLEOTIDE SEQUENCE</scope>
    <source>
        <strain>Durham</strain>
        <strain evidence="2">NC isolate 2 -- Noor lab</strain>
    </source>
</reference>
<name>T1GKR1_MEGSC</name>
<keyword evidence="2" id="KW-1185">Reference proteome</keyword>
<protein>
    <submittedName>
        <fullName evidence="1">Uncharacterized protein</fullName>
    </submittedName>
</protein>
<dbReference type="EnsemblMetazoa" id="MESCA004088-RA">
    <property type="protein sequence ID" value="MESCA004088-PA"/>
    <property type="gene ID" value="MESCA004088"/>
</dbReference>
<dbReference type="EMBL" id="CAQQ02099593">
    <property type="status" value="NOT_ANNOTATED_CDS"/>
    <property type="molecule type" value="Genomic_DNA"/>
</dbReference>
<dbReference type="AlphaFoldDB" id="T1GKR1"/>
<evidence type="ECO:0000313" key="1">
    <source>
        <dbReference type="EnsemblMetazoa" id="MESCA004088-PA"/>
    </source>
</evidence>
<reference evidence="1" key="2">
    <citation type="submission" date="2015-06" db="UniProtKB">
        <authorList>
            <consortium name="EnsemblMetazoa"/>
        </authorList>
    </citation>
    <scope>IDENTIFICATION</scope>
</reference>